<comment type="caution">
    <text evidence="2">The sequence shown here is derived from an EMBL/GenBank/DDBJ whole genome shotgun (WGS) entry which is preliminary data.</text>
</comment>
<dbReference type="Proteomes" id="UP001431783">
    <property type="component" value="Unassembled WGS sequence"/>
</dbReference>
<keyword evidence="3" id="KW-1185">Reference proteome</keyword>
<accession>A0AAW1VDR4</accession>
<evidence type="ECO:0000313" key="2">
    <source>
        <dbReference type="EMBL" id="KAK9891688.1"/>
    </source>
</evidence>
<reference evidence="2 3" key="1">
    <citation type="submission" date="2023-03" db="EMBL/GenBank/DDBJ databases">
        <title>Genome insight into feeding habits of ladybird beetles.</title>
        <authorList>
            <person name="Li H.-S."/>
            <person name="Huang Y.-H."/>
            <person name="Pang H."/>
        </authorList>
    </citation>
    <scope>NUCLEOTIDE SEQUENCE [LARGE SCALE GENOMIC DNA]</scope>
    <source>
        <strain evidence="2">SYSU_2023b</strain>
        <tissue evidence="2">Whole body</tissue>
    </source>
</reference>
<organism evidence="2 3">
    <name type="scientific">Henosepilachna vigintioctopunctata</name>
    <dbReference type="NCBI Taxonomy" id="420089"/>
    <lineage>
        <taxon>Eukaryota</taxon>
        <taxon>Metazoa</taxon>
        <taxon>Ecdysozoa</taxon>
        <taxon>Arthropoda</taxon>
        <taxon>Hexapoda</taxon>
        <taxon>Insecta</taxon>
        <taxon>Pterygota</taxon>
        <taxon>Neoptera</taxon>
        <taxon>Endopterygota</taxon>
        <taxon>Coleoptera</taxon>
        <taxon>Polyphaga</taxon>
        <taxon>Cucujiformia</taxon>
        <taxon>Coccinelloidea</taxon>
        <taxon>Coccinellidae</taxon>
        <taxon>Epilachninae</taxon>
        <taxon>Epilachnini</taxon>
        <taxon>Henosepilachna</taxon>
    </lineage>
</organism>
<protein>
    <recommendedName>
        <fullName evidence="4">Receptor ligand binding region domain-containing protein</fullName>
    </recommendedName>
</protein>
<keyword evidence="1" id="KW-0732">Signal</keyword>
<sequence length="267" mass="30448">MYLLMILLLSVSVLNINSASKDYNIFFVNDKENAVASEAVQDAIAFLEDKLGVSPNVTEISAKKNDSVLLLNRLCAEYEAALNSSRPPILIFDTTVQGSISEAVKYFTSALALPTISSSFGPIQSRNNTNENNKKISIHFAHPAYLISNLLKSLIWKQGIKDIVVFYDDNFEMRVRFKIQYIVQINETNLSRNDFRNYIIFGGLINIRSTLEIARKHSLLSNIYKWYAVTLDGGEFECYDNCRNFKMILINPFRQDIKEETQFLSII</sequence>
<name>A0AAW1VDR4_9CUCU</name>
<evidence type="ECO:0000256" key="1">
    <source>
        <dbReference type="SAM" id="SignalP"/>
    </source>
</evidence>
<evidence type="ECO:0000313" key="3">
    <source>
        <dbReference type="Proteomes" id="UP001431783"/>
    </source>
</evidence>
<dbReference type="EMBL" id="JARQZJ010000129">
    <property type="protein sequence ID" value="KAK9891688.1"/>
    <property type="molecule type" value="Genomic_DNA"/>
</dbReference>
<feature type="signal peptide" evidence="1">
    <location>
        <begin position="1"/>
        <end position="19"/>
    </location>
</feature>
<gene>
    <name evidence="2" type="ORF">WA026_015656</name>
</gene>
<feature type="chain" id="PRO_5043598324" description="Receptor ligand binding region domain-containing protein" evidence="1">
    <location>
        <begin position="20"/>
        <end position="267"/>
    </location>
</feature>
<proteinExistence type="predicted"/>
<dbReference type="AlphaFoldDB" id="A0AAW1VDR4"/>
<evidence type="ECO:0008006" key="4">
    <source>
        <dbReference type="Google" id="ProtNLM"/>
    </source>
</evidence>